<dbReference type="RefSeq" id="WP_307475704.1">
    <property type="nucleotide sequence ID" value="NZ_JAUSUB010000011.1"/>
</dbReference>
<evidence type="ECO:0000259" key="1">
    <source>
        <dbReference type="Pfam" id="PF11962"/>
    </source>
</evidence>
<accession>A0ABU0AJI0</accession>
<comment type="caution">
    <text evidence="2">The sequence shown here is derived from an EMBL/GenBank/DDBJ whole genome shotgun (WGS) entry which is preliminary data.</text>
</comment>
<dbReference type="Gene3D" id="2.40.300.10">
    <property type="entry name" value="Head decoration protein D"/>
    <property type="match status" value="1"/>
</dbReference>
<proteinExistence type="predicted"/>
<evidence type="ECO:0000313" key="3">
    <source>
        <dbReference type="Proteomes" id="UP001238088"/>
    </source>
</evidence>
<dbReference type="EMBL" id="JAUSUB010000011">
    <property type="protein sequence ID" value="MDQ0270907.1"/>
    <property type="molecule type" value="Genomic_DNA"/>
</dbReference>
<sequence>MYPNSWHVANGLSEIAPGLAVVLQASTGNLYIDGNVFPGGTDFAEMFETVDGKPIHPGYFGTLSGEKVRIANANDKCILGIVSATPAITGDSAELHWENKFVKDKWGIIQYEQITIEEKKMPQAR</sequence>
<organism evidence="2 3">
    <name type="scientific">Cytobacillus purgationiresistens</name>
    <dbReference type="NCBI Taxonomy" id="863449"/>
    <lineage>
        <taxon>Bacteria</taxon>
        <taxon>Bacillati</taxon>
        <taxon>Bacillota</taxon>
        <taxon>Bacilli</taxon>
        <taxon>Bacillales</taxon>
        <taxon>Bacillaceae</taxon>
        <taxon>Cytobacillus</taxon>
    </lineage>
</organism>
<keyword evidence="3" id="KW-1185">Reference proteome</keyword>
<dbReference type="Pfam" id="PF11962">
    <property type="entry name" value="Peptidase_G2"/>
    <property type="match status" value="1"/>
</dbReference>
<reference evidence="2 3" key="1">
    <citation type="submission" date="2023-07" db="EMBL/GenBank/DDBJ databases">
        <title>Genomic Encyclopedia of Type Strains, Phase IV (KMG-IV): sequencing the most valuable type-strain genomes for metagenomic binning, comparative biology and taxonomic classification.</title>
        <authorList>
            <person name="Goeker M."/>
        </authorList>
    </citation>
    <scope>NUCLEOTIDE SEQUENCE [LARGE SCALE GENOMIC DNA]</scope>
    <source>
        <strain evidence="2 3">DSM 23494</strain>
    </source>
</reference>
<dbReference type="InterPro" id="IPR021865">
    <property type="entry name" value="Peptidase_G2"/>
</dbReference>
<evidence type="ECO:0000313" key="2">
    <source>
        <dbReference type="EMBL" id="MDQ0270907.1"/>
    </source>
</evidence>
<name>A0ABU0AJI0_9BACI</name>
<protein>
    <recommendedName>
        <fullName evidence="1">Peptidase G2 IMC autoproteolytic cleavage domain-containing protein</fullName>
    </recommendedName>
</protein>
<dbReference type="Proteomes" id="UP001238088">
    <property type="component" value="Unassembled WGS sequence"/>
</dbReference>
<feature type="domain" description="Peptidase G2 IMC autoproteolytic cleavage" evidence="1">
    <location>
        <begin position="21"/>
        <end position="119"/>
    </location>
</feature>
<gene>
    <name evidence="2" type="ORF">J2S17_002793</name>
</gene>